<organism evidence="1 2">
    <name type="scientific">Kitasatospora kifunensis</name>
    <name type="common">Streptomyces kifunensis</name>
    <dbReference type="NCBI Taxonomy" id="58351"/>
    <lineage>
        <taxon>Bacteria</taxon>
        <taxon>Bacillati</taxon>
        <taxon>Actinomycetota</taxon>
        <taxon>Actinomycetes</taxon>
        <taxon>Kitasatosporales</taxon>
        <taxon>Streptomycetaceae</taxon>
        <taxon>Kitasatospora</taxon>
    </lineage>
</organism>
<reference evidence="1 2" key="1">
    <citation type="submission" date="2020-08" db="EMBL/GenBank/DDBJ databases">
        <title>Sequencing the genomes of 1000 actinobacteria strains.</title>
        <authorList>
            <person name="Klenk H.-P."/>
        </authorList>
    </citation>
    <scope>NUCLEOTIDE SEQUENCE [LARGE SCALE GENOMIC DNA]</scope>
    <source>
        <strain evidence="1 2">DSM 41654</strain>
    </source>
</reference>
<gene>
    <name evidence="1" type="ORF">FHR34_001168</name>
</gene>
<sequence length="68" mass="7555">MADAQFEDERWESLPLDLGLVFDADESLGGGEPCLQLPPGHHLVVQRYGRRLVARLAVDLPDIAEWNG</sequence>
<dbReference type="Proteomes" id="UP000540506">
    <property type="component" value="Unassembled WGS sequence"/>
</dbReference>
<dbReference type="AlphaFoldDB" id="A0A7W7QYY3"/>
<dbReference type="RefSeq" id="WP_184934391.1">
    <property type="nucleotide sequence ID" value="NZ_JACHJV010000001.1"/>
</dbReference>
<name>A0A7W7QYY3_KITKI</name>
<comment type="caution">
    <text evidence="1">The sequence shown here is derived from an EMBL/GenBank/DDBJ whole genome shotgun (WGS) entry which is preliminary data.</text>
</comment>
<protein>
    <submittedName>
        <fullName evidence="1">Uncharacterized protein</fullName>
    </submittedName>
</protein>
<proteinExistence type="predicted"/>
<dbReference type="EMBL" id="JACHJV010000001">
    <property type="protein sequence ID" value="MBB4922175.1"/>
    <property type="molecule type" value="Genomic_DNA"/>
</dbReference>
<evidence type="ECO:0000313" key="2">
    <source>
        <dbReference type="Proteomes" id="UP000540506"/>
    </source>
</evidence>
<accession>A0A7W7QYY3</accession>
<keyword evidence="2" id="KW-1185">Reference proteome</keyword>
<evidence type="ECO:0000313" key="1">
    <source>
        <dbReference type="EMBL" id="MBB4922175.1"/>
    </source>
</evidence>